<keyword evidence="3" id="KW-1185">Reference proteome</keyword>
<dbReference type="EMBL" id="KZ805323">
    <property type="protein sequence ID" value="PVI04197.1"/>
    <property type="molecule type" value="Genomic_DNA"/>
</dbReference>
<name>A0A2V1E0Z9_9PLEO</name>
<proteinExistence type="predicted"/>
<keyword evidence="1" id="KW-0472">Membrane</keyword>
<reference evidence="2 3" key="1">
    <citation type="journal article" date="2018" name="Sci. Rep.">
        <title>Comparative genomics provides insights into the lifestyle and reveals functional heterogeneity of dark septate endophytic fungi.</title>
        <authorList>
            <person name="Knapp D.G."/>
            <person name="Nemeth J.B."/>
            <person name="Barry K."/>
            <person name="Hainaut M."/>
            <person name="Henrissat B."/>
            <person name="Johnson J."/>
            <person name="Kuo A."/>
            <person name="Lim J.H.P."/>
            <person name="Lipzen A."/>
            <person name="Nolan M."/>
            <person name="Ohm R.A."/>
            <person name="Tamas L."/>
            <person name="Grigoriev I.V."/>
            <person name="Spatafora J.W."/>
            <person name="Nagy L.G."/>
            <person name="Kovacs G.M."/>
        </authorList>
    </citation>
    <scope>NUCLEOTIDE SEQUENCE [LARGE SCALE GENOMIC DNA]</scope>
    <source>
        <strain evidence="2 3">DSE2036</strain>
    </source>
</reference>
<dbReference type="OrthoDB" id="5596991at2759"/>
<evidence type="ECO:0000256" key="1">
    <source>
        <dbReference type="SAM" id="Phobius"/>
    </source>
</evidence>
<dbReference type="Proteomes" id="UP000244855">
    <property type="component" value="Unassembled WGS sequence"/>
</dbReference>
<gene>
    <name evidence="2" type="ORF">DM02DRAFT_651802</name>
</gene>
<keyword evidence="1" id="KW-1133">Transmembrane helix</keyword>
<sequence length="179" mass="19651">MDLCTVNRLIQAEIQPAARFWRRYNAGLGASRLQQSGSPALATYLFANAETDKYLSQFIESAAAFVNYVPTELLLGPAFPHLKPVDLKFRYPRDVLTLPRPQYIHSGPPAAKAINEGLPSKIAALKIQALTPLVVPYRHNGADIGFFDRGVIISLGFIVATFVGTVGCVAAYWFRSRAV</sequence>
<feature type="transmembrane region" description="Helical" evidence="1">
    <location>
        <begin position="151"/>
        <end position="174"/>
    </location>
</feature>
<evidence type="ECO:0000313" key="2">
    <source>
        <dbReference type="EMBL" id="PVI04197.1"/>
    </source>
</evidence>
<keyword evidence="1" id="KW-0812">Transmembrane</keyword>
<protein>
    <submittedName>
        <fullName evidence="2">Uncharacterized protein</fullName>
    </submittedName>
</protein>
<evidence type="ECO:0000313" key="3">
    <source>
        <dbReference type="Proteomes" id="UP000244855"/>
    </source>
</evidence>
<accession>A0A2V1E0Z9</accession>
<dbReference type="STRING" id="97972.A0A2V1E0Z9"/>
<organism evidence="2 3">
    <name type="scientific">Periconia macrospinosa</name>
    <dbReference type="NCBI Taxonomy" id="97972"/>
    <lineage>
        <taxon>Eukaryota</taxon>
        <taxon>Fungi</taxon>
        <taxon>Dikarya</taxon>
        <taxon>Ascomycota</taxon>
        <taxon>Pezizomycotina</taxon>
        <taxon>Dothideomycetes</taxon>
        <taxon>Pleosporomycetidae</taxon>
        <taxon>Pleosporales</taxon>
        <taxon>Massarineae</taxon>
        <taxon>Periconiaceae</taxon>
        <taxon>Periconia</taxon>
    </lineage>
</organism>
<dbReference type="AlphaFoldDB" id="A0A2V1E0Z9"/>